<evidence type="ECO:0000256" key="6">
    <source>
        <dbReference type="SAM" id="Phobius"/>
    </source>
</evidence>
<keyword evidence="6" id="KW-1133">Transmembrane helix</keyword>
<comment type="caution">
    <text evidence="8">The sequence shown here is derived from an EMBL/GenBank/DDBJ whole genome shotgun (WGS) entry which is preliminary data.</text>
</comment>
<feature type="transmembrane region" description="Helical" evidence="6">
    <location>
        <begin position="290"/>
        <end position="309"/>
    </location>
</feature>
<dbReference type="InterPro" id="IPR054465">
    <property type="entry name" value="Integrase_p58-like_C"/>
</dbReference>
<protein>
    <submittedName>
        <fullName evidence="8">Sterol O-acyltransferase 1</fullName>
    </submittedName>
</protein>
<keyword evidence="6" id="KW-0472">Membrane</keyword>
<proteinExistence type="predicted"/>
<dbReference type="GO" id="GO:0008203">
    <property type="term" value="P:cholesterol metabolic process"/>
    <property type="evidence" value="ECO:0007669"/>
    <property type="project" value="TreeGrafter"/>
</dbReference>
<evidence type="ECO:0000256" key="5">
    <source>
        <dbReference type="SAM" id="MobiDB-lite"/>
    </source>
</evidence>
<evidence type="ECO:0000259" key="7">
    <source>
        <dbReference type="Pfam" id="PF22938"/>
    </source>
</evidence>
<dbReference type="GO" id="GO:0008374">
    <property type="term" value="F:O-acyltransferase activity"/>
    <property type="evidence" value="ECO:0007669"/>
    <property type="project" value="InterPro"/>
</dbReference>
<organism evidence="8 9">
    <name type="scientific">Trichonephila inaurata madagascariensis</name>
    <dbReference type="NCBI Taxonomy" id="2747483"/>
    <lineage>
        <taxon>Eukaryota</taxon>
        <taxon>Metazoa</taxon>
        <taxon>Ecdysozoa</taxon>
        <taxon>Arthropoda</taxon>
        <taxon>Chelicerata</taxon>
        <taxon>Arachnida</taxon>
        <taxon>Araneae</taxon>
        <taxon>Araneomorphae</taxon>
        <taxon>Entelegynae</taxon>
        <taxon>Araneoidea</taxon>
        <taxon>Nephilidae</taxon>
        <taxon>Trichonephila</taxon>
        <taxon>Trichonephila inaurata</taxon>
    </lineage>
</organism>
<feature type="transmembrane region" description="Helical" evidence="6">
    <location>
        <begin position="329"/>
        <end position="348"/>
    </location>
</feature>
<feature type="compositionally biased region" description="Pro residues" evidence="5">
    <location>
        <begin position="14"/>
        <end position="23"/>
    </location>
</feature>
<evidence type="ECO:0000313" key="9">
    <source>
        <dbReference type="Proteomes" id="UP000886998"/>
    </source>
</evidence>
<evidence type="ECO:0000256" key="2">
    <source>
        <dbReference type="ARBA" id="ARBA00022679"/>
    </source>
</evidence>
<name>A0A8X6Y1A4_9ARAC</name>
<dbReference type="InterPro" id="IPR014371">
    <property type="entry name" value="Oat_ACAT_DAG_ARE"/>
</dbReference>
<keyword evidence="4" id="KW-0012">Acyltransferase</keyword>
<evidence type="ECO:0000313" key="8">
    <source>
        <dbReference type="EMBL" id="GFY62368.1"/>
    </source>
</evidence>
<feature type="transmembrane region" description="Helical" evidence="6">
    <location>
        <begin position="429"/>
        <end position="453"/>
    </location>
</feature>
<keyword evidence="3" id="KW-0256">Endoplasmic reticulum</keyword>
<dbReference type="EMBL" id="BMAV01014168">
    <property type="protein sequence ID" value="GFY62368.1"/>
    <property type="molecule type" value="Genomic_DNA"/>
</dbReference>
<keyword evidence="2" id="KW-0808">Transferase</keyword>
<dbReference type="Pfam" id="PF22938">
    <property type="entry name" value="Integrase_p58_C"/>
    <property type="match status" value="1"/>
</dbReference>
<feature type="transmembrane region" description="Helical" evidence="6">
    <location>
        <begin position="473"/>
        <end position="492"/>
    </location>
</feature>
<accession>A0A8X6Y1A4</accession>
<evidence type="ECO:0000256" key="3">
    <source>
        <dbReference type="ARBA" id="ARBA00022824"/>
    </source>
</evidence>
<keyword evidence="6" id="KW-0812">Transmembrane</keyword>
<dbReference type="PANTHER" id="PTHR10408">
    <property type="entry name" value="STEROL O-ACYLTRANSFERASE"/>
    <property type="match status" value="1"/>
</dbReference>
<comment type="subcellular location">
    <subcellularLocation>
        <location evidence="1">Endoplasmic reticulum membrane</location>
        <topology evidence="1">Multi-pass membrane protein</topology>
    </subcellularLocation>
</comment>
<feature type="region of interest" description="Disordered" evidence="5">
    <location>
        <begin position="1"/>
        <end position="25"/>
    </location>
</feature>
<dbReference type="GO" id="GO:0005789">
    <property type="term" value="C:endoplasmic reticulum membrane"/>
    <property type="evidence" value="ECO:0007669"/>
    <property type="project" value="UniProtKB-SubCell"/>
</dbReference>
<dbReference type="PANTHER" id="PTHR10408:SF8">
    <property type="entry name" value="O-ACYLTRANSFERASE"/>
    <property type="match status" value="1"/>
</dbReference>
<keyword evidence="9" id="KW-1185">Reference proteome</keyword>
<dbReference type="OrthoDB" id="6428870at2759"/>
<feature type="domain" description="Integrase p58-like C-terminal" evidence="7">
    <location>
        <begin position="182"/>
        <end position="220"/>
    </location>
</feature>
<dbReference type="AlphaFoldDB" id="A0A8X6Y1A4"/>
<sequence length="514" mass="60298">MHCRECQRGKSVPQKPPGLPPASVPFQRVGIDQRKEITGLSRFAVTKALPTAEAEFITEEIVLKHGAPDRGKVFESKLVTELATGYTPFYILHGREAETTFDTVFPYIADGSEDDYASRLITRAEESRQLARIRTLEAQHREKTRYDVRHRSVSYRPGELVWVFTSVRKVGLSEKLLKRYFGPYRVVRKLSDVTYEVEELEPSPRRRKFTQVVHVLRMKKYYTPEAPQERILTNDTEKFPSNSPAGASYNVRTDKRDTPGEIVPYRRDLGRGTYWKDMEVLFWAVSNKQLIIKMLIFFHIFPFLVLYGFKTWIRVRNKINTKLADVLFLFIYIASIAFLFVVTSYKVVENGFRPITNFIIISEQVRIFMKVYSFVRESAPRVLQYVPSKDGKQEQNLYPTVRHYLYYLYCPATIYKDSYPRKKEINYNFVAAQLFRFFACIVISYCACVRFMVNIYRDVGLTPFTMKEAVMTLAVSMFLGTLCMFMMFYGFLHSWLNIWAELLRFADREFYKVK</sequence>
<evidence type="ECO:0000256" key="1">
    <source>
        <dbReference type="ARBA" id="ARBA00004477"/>
    </source>
</evidence>
<reference evidence="8" key="1">
    <citation type="submission" date="2020-08" db="EMBL/GenBank/DDBJ databases">
        <title>Multicomponent nature underlies the extraordinary mechanical properties of spider dragline silk.</title>
        <authorList>
            <person name="Kono N."/>
            <person name="Nakamura H."/>
            <person name="Mori M."/>
            <person name="Yoshida Y."/>
            <person name="Ohtoshi R."/>
            <person name="Malay A.D."/>
            <person name="Moran D.A.P."/>
            <person name="Tomita M."/>
            <person name="Numata K."/>
            <person name="Arakawa K."/>
        </authorList>
    </citation>
    <scope>NUCLEOTIDE SEQUENCE</scope>
</reference>
<dbReference type="Proteomes" id="UP000886998">
    <property type="component" value="Unassembled WGS sequence"/>
</dbReference>
<evidence type="ECO:0000256" key="4">
    <source>
        <dbReference type="ARBA" id="ARBA00023315"/>
    </source>
</evidence>
<gene>
    <name evidence="8" type="primary">SOAT1</name>
    <name evidence="8" type="ORF">TNIN_211731</name>
</gene>